<gene>
    <name evidence="1" type="ordered locus">Metho_0934</name>
</gene>
<dbReference type="RefSeq" id="WP_015324343.1">
    <property type="nucleotide sequence ID" value="NC_019977.1"/>
</dbReference>
<sequence>MKKLINGKLYNTKKLVPIASWDNGIEISDTRYSEETLCRTKTGEYIIYSKDASGLDLREITPEDAFEWLQKHSLTAKADIELIESVKKA</sequence>
<dbReference type="GeneID" id="14406743"/>
<organism evidence="1 2">
    <name type="scientific">Methanomethylovorans hollandica (strain DSM 15978 / NBRC 107637 / DMS1)</name>
    <dbReference type="NCBI Taxonomy" id="867904"/>
    <lineage>
        <taxon>Archaea</taxon>
        <taxon>Methanobacteriati</taxon>
        <taxon>Methanobacteriota</taxon>
        <taxon>Stenosarchaea group</taxon>
        <taxon>Methanomicrobia</taxon>
        <taxon>Methanosarcinales</taxon>
        <taxon>Methanosarcinaceae</taxon>
        <taxon>Methanomethylovorans</taxon>
    </lineage>
</organism>
<evidence type="ECO:0000313" key="1">
    <source>
        <dbReference type="EMBL" id="AGB49176.1"/>
    </source>
</evidence>
<dbReference type="Proteomes" id="UP000010866">
    <property type="component" value="Chromosome"/>
</dbReference>
<name>L0KVL6_METHD</name>
<dbReference type="OrthoDB" id="190520at2157"/>
<dbReference type="HOGENOM" id="CLU_154557_0_0_2"/>
<keyword evidence="2" id="KW-1185">Reference proteome</keyword>
<evidence type="ECO:0000313" key="2">
    <source>
        <dbReference type="Proteomes" id="UP000010866"/>
    </source>
</evidence>
<protein>
    <submittedName>
        <fullName evidence="1">Uncharacterized protein</fullName>
    </submittedName>
</protein>
<dbReference type="AlphaFoldDB" id="L0KVL6"/>
<accession>L0KVL6</accession>
<dbReference type="EMBL" id="CP003362">
    <property type="protein sequence ID" value="AGB49176.1"/>
    <property type="molecule type" value="Genomic_DNA"/>
</dbReference>
<proteinExistence type="predicted"/>
<dbReference type="KEGG" id="mhz:Metho_0934"/>
<reference evidence="2" key="1">
    <citation type="submission" date="2012-02" db="EMBL/GenBank/DDBJ databases">
        <title>Complete sequence of chromosome of Methanomethylovorans hollandica DSM 15978.</title>
        <authorList>
            <person name="Lucas S."/>
            <person name="Copeland A."/>
            <person name="Lapidus A."/>
            <person name="Glavina del Rio T."/>
            <person name="Dalin E."/>
            <person name="Tice H."/>
            <person name="Bruce D."/>
            <person name="Goodwin L."/>
            <person name="Pitluck S."/>
            <person name="Peters L."/>
            <person name="Mikhailova N."/>
            <person name="Held B."/>
            <person name="Kyrpides N."/>
            <person name="Mavromatis K."/>
            <person name="Ivanova N."/>
            <person name="Brettin T."/>
            <person name="Detter J.C."/>
            <person name="Han C."/>
            <person name="Larimer F."/>
            <person name="Land M."/>
            <person name="Hauser L."/>
            <person name="Markowitz V."/>
            <person name="Cheng J.-F."/>
            <person name="Hugenholtz P."/>
            <person name="Woyke T."/>
            <person name="Wu D."/>
            <person name="Spring S."/>
            <person name="Schroeder M."/>
            <person name="Brambilla E."/>
            <person name="Klenk H.-P."/>
            <person name="Eisen J.A."/>
        </authorList>
    </citation>
    <scope>NUCLEOTIDE SEQUENCE [LARGE SCALE GENOMIC DNA]</scope>
    <source>
        <strain evidence="2">DSM 15978 / NBRC 107637 / DMS1</strain>
    </source>
</reference>